<dbReference type="CDD" id="cd11296">
    <property type="entry name" value="O-FucT_like"/>
    <property type="match status" value="1"/>
</dbReference>
<evidence type="ECO:0000256" key="5">
    <source>
        <dbReference type="ARBA" id="ARBA00023242"/>
    </source>
</evidence>
<dbReference type="Proteomes" id="UP000748756">
    <property type="component" value="Unassembled WGS sequence"/>
</dbReference>
<feature type="domain" description="Myb-like" evidence="9">
    <location>
        <begin position="938"/>
        <end position="990"/>
    </location>
</feature>
<evidence type="ECO:0000259" key="9">
    <source>
        <dbReference type="PROSITE" id="PS50090"/>
    </source>
</evidence>
<evidence type="ECO:0000313" key="13">
    <source>
        <dbReference type="Proteomes" id="UP000748756"/>
    </source>
</evidence>
<feature type="domain" description="Myb-like" evidence="9">
    <location>
        <begin position="996"/>
        <end position="1042"/>
    </location>
</feature>
<dbReference type="Gene3D" id="1.10.10.60">
    <property type="entry name" value="Homeodomain-like"/>
    <property type="match status" value="4"/>
</dbReference>
<feature type="domain" description="SANT" evidence="10">
    <location>
        <begin position="1098"/>
        <end position="1149"/>
    </location>
</feature>
<dbReference type="GO" id="GO:0000978">
    <property type="term" value="F:RNA polymerase II cis-regulatory region sequence-specific DNA binding"/>
    <property type="evidence" value="ECO:0007669"/>
    <property type="project" value="TreeGrafter"/>
</dbReference>
<organism evidence="12 13">
    <name type="scientific">Linnemannia schmuckeri</name>
    <dbReference type="NCBI Taxonomy" id="64567"/>
    <lineage>
        <taxon>Eukaryota</taxon>
        <taxon>Fungi</taxon>
        <taxon>Fungi incertae sedis</taxon>
        <taxon>Mucoromycota</taxon>
        <taxon>Mortierellomycotina</taxon>
        <taxon>Mortierellomycetes</taxon>
        <taxon>Mortierellales</taxon>
        <taxon>Mortierellaceae</taxon>
        <taxon>Linnemannia</taxon>
    </lineage>
</organism>
<feature type="compositionally biased region" description="Polar residues" evidence="8">
    <location>
        <begin position="610"/>
        <end position="627"/>
    </location>
</feature>
<dbReference type="Pfam" id="PF13921">
    <property type="entry name" value="Myb_DNA-bind_6"/>
    <property type="match status" value="1"/>
</dbReference>
<feature type="domain" description="HTH myb-type" evidence="11">
    <location>
        <begin position="1043"/>
        <end position="1098"/>
    </location>
</feature>
<evidence type="ECO:0000313" key="12">
    <source>
        <dbReference type="EMBL" id="KAF9153474.1"/>
    </source>
</evidence>
<dbReference type="InterPro" id="IPR051575">
    <property type="entry name" value="Myb-like_DNA-bd"/>
</dbReference>
<evidence type="ECO:0000259" key="10">
    <source>
        <dbReference type="PROSITE" id="PS51293"/>
    </source>
</evidence>
<dbReference type="SMART" id="SM00717">
    <property type="entry name" value="SANT"/>
    <property type="match status" value="5"/>
</dbReference>
<evidence type="ECO:0000256" key="1">
    <source>
        <dbReference type="ARBA" id="ARBA00022679"/>
    </source>
</evidence>
<dbReference type="InterPro" id="IPR009057">
    <property type="entry name" value="Homeodomain-like_sf"/>
</dbReference>
<feature type="region of interest" description="Disordered" evidence="8">
    <location>
        <begin position="598"/>
        <end position="652"/>
    </location>
</feature>
<dbReference type="InterPro" id="IPR001005">
    <property type="entry name" value="SANT/Myb"/>
</dbReference>
<evidence type="ECO:0000256" key="8">
    <source>
        <dbReference type="SAM" id="MobiDB-lite"/>
    </source>
</evidence>
<dbReference type="InterPro" id="IPR017884">
    <property type="entry name" value="SANT_dom"/>
</dbReference>
<dbReference type="InterPro" id="IPR017930">
    <property type="entry name" value="Myb_dom"/>
</dbReference>
<dbReference type="EMBL" id="JAAAUQ010000173">
    <property type="protein sequence ID" value="KAF9153474.1"/>
    <property type="molecule type" value="Genomic_DNA"/>
</dbReference>
<dbReference type="PANTHER" id="PTHR46621:SF1">
    <property type="entry name" value="SNRNA-ACTIVATING PROTEIN COMPLEX SUBUNIT 4"/>
    <property type="match status" value="1"/>
</dbReference>
<comment type="caution">
    <text evidence="12">The sequence shown here is derived from an EMBL/GenBank/DDBJ whole genome shotgun (WGS) entry which is preliminary data.</text>
</comment>
<reference evidence="12" key="1">
    <citation type="journal article" date="2020" name="Fungal Divers.">
        <title>Resolving the Mortierellaceae phylogeny through synthesis of multi-gene phylogenetics and phylogenomics.</title>
        <authorList>
            <person name="Vandepol N."/>
            <person name="Liber J."/>
            <person name="Desiro A."/>
            <person name="Na H."/>
            <person name="Kennedy M."/>
            <person name="Barry K."/>
            <person name="Grigoriev I.V."/>
            <person name="Miller A.N."/>
            <person name="O'Donnell K."/>
            <person name="Stajich J.E."/>
            <person name="Bonito G."/>
        </authorList>
    </citation>
    <scope>NUCLEOTIDE SEQUENCE</scope>
    <source>
        <strain evidence="12">NRRL 6426</strain>
    </source>
</reference>
<evidence type="ECO:0000256" key="2">
    <source>
        <dbReference type="ARBA" id="ARBA00023015"/>
    </source>
</evidence>
<feature type="domain" description="HTH myb-type" evidence="11">
    <location>
        <begin position="996"/>
        <end position="1040"/>
    </location>
</feature>
<feature type="region of interest" description="Disordered" evidence="8">
    <location>
        <begin position="1389"/>
        <end position="1496"/>
    </location>
</feature>
<dbReference type="PROSITE" id="PS51293">
    <property type="entry name" value="SANT"/>
    <property type="match status" value="1"/>
</dbReference>
<dbReference type="Gene3D" id="3.40.50.11340">
    <property type="match status" value="1"/>
</dbReference>
<protein>
    <submittedName>
        <fullName evidence="12">Myb-like DNA-binding domain protein</fullName>
    </submittedName>
</protein>
<evidence type="ECO:0000256" key="3">
    <source>
        <dbReference type="ARBA" id="ARBA00023125"/>
    </source>
</evidence>
<feature type="compositionally biased region" description="Low complexity" evidence="8">
    <location>
        <begin position="15"/>
        <end position="38"/>
    </location>
</feature>
<evidence type="ECO:0000256" key="4">
    <source>
        <dbReference type="ARBA" id="ARBA00023163"/>
    </source>
</evidence>
<dbReference type="PROSITE" id="PS50090">
    <property type="entry name" value="MYB_LIKE"/>
    <property type="match status" value="4"/>
</dbReference>
<dbReference type="InterPro" id="IPR019378">
    <property type="entry name" value="GDP-Fuc_O-FucTrfase"/>
</dbReference>
<feature type="domain" description="HTH myb-type" evidence="11">
    <location>
        <begin position="1101"/>
        <end position="1149"/>
    </location>
</feature>
<keyword evidence="5" id="KW-0539">Nucleus</keyword>
<dbReference type="PANTHER" id="PTHR46621">
    <property type="entry name" value="SNRNA-ACTIVATING PROTEIN COMPLEX SUBUNIT 4"/>
    <property type="match status" value="1"/>
</dbReference>
<keyword evidence="3 12" id="KW-0238">DNA-binding</keyword>
<keyword evidence="6" id="KW-0294">Fucose metabolism</keyword>
<feature type="compositionally biased region" description="Polar residues" evidence="8">
    <location>
        <begin position="142"/>
        <end position="160"/>
    </location>
</feature>
<dbReference type="PROSITE" id="PS51294">
    <property type="entry name" value="HTH_MYB"/>
    <property type="match status" value="4"/>
</dbReference>
<dbReference type="Gene3D" id="3.40.50.11350">
    <property type="match status" value="1"/>
</dbReference>
<dbReference type="CDD" id="cd00167">
    <property type="entry name" value="SANT"/>
    <property type="match status" value="4"/>
</dbReference>
<feature type="compositionally biased region" description="Polar residues" evidence="8">
    <location>
        <begin position="99"/>
        <end position="112"/>
    </location>
</feature>
<feature type="compositionally biased region" description="Polar residues" evidence="8">
    <location>
        <begin position="1401"/>
        <end position="1414"/>
    </location>
</feature>
<evidence type="ECO:0000256" key="7">
    <source>
        <dbReference type="ARBA" id="ARBA00023277"/>
    </source>
</evidence>
<feature type="compositionally biased region" description="Basic and acidic residues" evidence="8">
    <location>
        <begin position="55"/>
        <end position="71"/>
    </location>
</feature>
<sequence>MVILHITSTPFIRSNSLSCTASSSSSSDSAGCIASAASRRTRWRPDREEDDETSEERYRSNSPFRNHDRPRLALPRPVENVMTEGQEQPPQRPGPVSVPSPQIVQAQDNYLGQQQQQQLDSQHAPAAVVETEDQDQEETGATIKSGNLPESPQLNNSNYENSDERGSHGSQDSQDDEDSRSNYDGEELIEEGQTVVEEPVVLPFEDTLDSEDGTKYLTYLPYAGITNQFYGMLRGMEVAKALGRTLIIPPITASSHDKSKQNQPWSTFFDLEKFSQLTGTKVIEFHQLRDVEAAEMNQLKCGITCGFGSKRTIDFTAKGFLKQWKLNVTLDTLGADPTKLEAITSALRPFSSDKYVCISNTYKIVVKDKSEWERFGQHLHFTEGLESFVGEFLDRNLVKQGGSEKHQYLAVHARRGDFAAYCESNFKGPRMIHCLPSTEQIAARIDAVQTRLNPKMNPDLVLPVFVATNERRPEELKKFADLGWRYLDHDEMGTAEKLGVFGPMMVDQVFMAHAQGFVGIQMRDTSCKGKGKQGSGSTSINYNNSNEITLSLLDDLGAMSDGIDVDVDDLLSDESDNDDLIDNEADLALLLRTHGVTLDDPPAPPAVSRRMSSSHAATTMPGGSQSACLPGVPSLSTATVAPPRLQDPSDAQSWMAAMERRYEEELRQQHASPTQPTQSLSFVYIHNHGSTTQSKSQSSTSSPTISATAAPKRMIALPRTSSINTYTQTDKEGDTEVGNADFTQGQSSESGEGATRAAITTDQTAPEPEAFVMDLEENKRLTGVIRAQTSNALEVNRKYQLALEQKLRDIEEAHIRNRKLRASSTTMSFKFGWTDIPPSNKDTLRKKSHPLIVSQKRKYWSSVDRANLKLGVIAENKRLLFEKFLREGNTRAIESLNNAPDVDMMLNTKGLDWKRISQRYVDNRTPSECLIQWTSHDHPGINKNDWSKAELVKLDTLVKQHKGRNWIQIALDLDTNRTGAQCFQKYQSKMIGVASRDNWTAEEDNILREAVRVLGEKNWLQVASCLENRNSVQCMTRWSKSVNPAIRRGRWLNEEDGALRAAYEVYGGGRWAKIQQHVLGRTDIQCRERYMNVLTPSLATGPWTQQEVERLDALVEEHGEKWGLIASLMNGRTDNQCARRWRMNKEEDKQKRKGRRSRRYLASRRRKGMTTVAALPTVHQDKEAIQKTMQLKRKWEARILKREMKILRAKGFFDARKNKRVKPLYRSFLDRERFIYDCWQQQWGDYIDPVEKVFNLGIPPPISTDKEPTEGRGNQTDSVFDAVLPDPASVARPGKVRPVPPCNATLTAFSNLIQQGDLMGGRFQLAHTISVGKSLAAPAELLSAEEQMTPEYKELEERFEAVFTWPLLAGMLNMETARNLVNHAHVDDNAAAGSKKKRTRGNSSQKRTFTSANVGPSTGRGGGGGVMEGSPPGQDDASSSAYGTPVAPWQEQSETEDVGSSEYETDNDDDDDDGNDEELVRSAKGGSSPKRLRIDP</sequence>
<name>A0A9P5S561_9FUNG</name>
<dbReference type="GO" id="GO:0016740">
    <property type="term" value="F:transferase activity"/>
    <property type="evidence" value="ECO:0007669"/>
    <property type="project" value="UniProtKB-KW"/>
</dbReference>
<accession>A0A9P5S561</accession>
<keyword evidence="2" id="KW-0805">Transcription regulation</keyword>
<dbReference type="GO" id="GO:0006004">
    <property type="term" value="P:fucose metabolic process"/>
    <property type="evidence" value="ECO:0007669"/>
    <property type="project" value="UniProtKB-KW"/>
</dbReference>
<dbReference type="GO" id="GO:0019185">
    <property type="term" value="C:snRNA-activating protein complex"/>
    <property type="evidence" value="ECO:0007669"/>
    <property type="project" value="TreeGrafter"/>
</dbReference>
<dbReference type="SUPFAM" id="SSF46689">
    <property type="entry name" value="Homeodomain-like"/>
    <property type="match status" value="3"/>
</dbReference>
<feature type="region of interest" description="Disordered" evidence="8">
    <location>
        <begin position="726"/>
        <end position="753"/>
    </location>
</feature>
<evidence type="ECO:0000259" key="11">
    <source>
        <dbReference type="PROSITE" id="PS51294"/>
    </source>
</evidence>
<feature type="compositionally biased region" description="Polar residues" evidence="8">
    <location>
        <begin position="741"/>
        <end position="750"/>
    </location>
</feature>
<dbReference type="GO" id="GO:0001006">
    <property type="term" value="F:RNA polymerase III type 3 promoter sequence-specific DNA binding"/>
    <property type="evidence" value="ECO:0007669"/>
    <property type="project" value="TreeGrafter"/>
</dbReference>
<evidence type="ECO:0000256" key="6">
    <source>
        <dbReference type="ARBA" id="ARBA00023253"/>
    </source>
</evidence>
<dbReference type="Pfam" id="PF00249">
    <property type="entry name" value="Myb_DNA-binding"/>
    <property type="match status" value="1"/>
</dbReference>
<gene>
    <name evidence="12" type="primary">MYB4R1</name>
    <name evidence="12" type="ORF">BG015_003354</name>
</gene>
<dbReference type="GO" id="GO:0042796">
    <property type="term" value="P:snRNA transcription by RNA polymerase III"/>
    <property type="evidence" value="ECO:0007669"/>
    <property type="project" value="TreeGrafter"/>
</dbReference>
<feature type="compositionally biased region" description="Gly residues" evidence="8">
    <location>
        <begin position="1418"/>
        <end position="1427"/>
    </location>
</feature>
<keyword evidence="13" id="KW-1185">Reference proteome</keyword>
<feature type="domain" description="HTH myb-type" evidence="11">
    <location>
        <begin position="938"/>
        <end position="994"/>
    </location>
</feature>
<dbReference type="OrthoDB" id="2143914at2759"/>
<feature type="domain" description="Myb-like" evidence="9">
    <location>
        <begin position="1095"/>
        <end position="1142"/>
    </location>
</feature>
<dbReference type="GO" id="GO:0042795">
    <property type="term" value="P:snRNA transcription by RNA polymerase II"/>
    <property type="evidence" value="ECO:0007669"/>
    <property type="project" value="TreeGrafter"/>
</dbReference>
<feature type="region of interest" description="Disordered" evidence="8">
    <location>
        <begin position="689"/>
        <end position="710"/>
    </location>
</feature>
<dbReference type="Pfam" id="PF10250">
    <property type="entry name" value="O-FucT"/>
    <property type="match status" value="1"/>
</dbReference>
<feature type="compositionally biased region" description="Acidic residues" evidence="8">
    <location>
        <begin position="1453"/>
        <end position="1477"/>
    </location>
</feature>
<feature type="compositionally biased region" description="Low complexity" evidence="8">
    <location>
        <begin position="690"/>
        <end position="710"/>
    </location>
</feature>
<feature type="domain" description="Myb-like" evidence="9">
    <location>
        <begin position="1043"/>
        <end position="1094"/>
    </location>
</feature>
<feature type="compositionally biased region" description="Acidic residues" evidence="8">
    <location>
        <begin position="173"/>
        <end position="183"/>
    </location>
</feature>
<feature type="region of interest" description="Disordered" evidence="8">
    <location>
        <begin position="15"/>
        <end position="183"/>
    </location>
</feature>
<keyword evidence="1" id="KW-0808">Transferase</keyword>
<keyword evidence="7" id="KW-0119">Carbohydrate metabolism</keyword>
<keyword evidence="4" id="KW-0804">Transcription</keyword>
<proteinExistence type="predicted"/>